<evidence type="ECO:0000259" key="4">
    <source>
        <dbReference type="Pfam" id="PF13863"/>
    </source>
</evidence>
<dbReference type="PANTHER" id="PTHR21683">
    <property type="entry name" value="COILED-COIL DOMAIN-CONTAINING PROTEIN 42 LIKE-2-LIKE-RELATED"/>
    <property type="match status" value="1"/>
</dbReference>
<evidence type="ECO:0000313" key="6">
    <source>
        <dbReference type="Proteomes" id="UP000663879"/>
    </source>
</evidence>
<dbReference type="InterPro" id="IPR000477">
    <property type="entry name" value="RT_dom"/>
</dbReference>
<dbReference type="InterPro" id="IPR051147">
    <property type="entry name" value="CFAP_domain-containing"/>
</dbReference>
<dbReference type="Proteomes" id="UP000663879">
    <property type="component" value="Unassembled WGS sequence"/>
</dbReference>
<accession>A0A813R942</accession>
<feature type="coiled-coil region" evidence="2">
    <location>
        <begin position="179"/>
        <end position="231"/>
    </location>
</feature>
<evidence type="ECO:0000256" key="2">
    <source>
        <dbReference type="SAM" id="Coils"/>
    </source>
</evidence>
<gene>
    <name evidence="5" type="ORF">OXX778_LOCUS5367</name>
</gene>
<evidence type="ECO:0000259" key="3">
    <source>
        <dbReference type="Pfam" id="PF00078"/>
    </source>
</evidence>
<proteinExistence type="predicted"/>
<dbReference type="Pfam" id="PF00078">
    <property type="entry name" value="RVT_1"/>
    <property type="match status" value="1"/>
</dbReference>
<name>A0A813R942_9BILA</name>
<comment type="caution">
    <text evidence="5">The sequence shown here is derived from an EMBL/GenBank/DDBJ whole genome shotgun (WGS) entry which is preliminary data.</text>
</comment>
<dbReference type="GO" id="GO:0005856">
    <property type="term" value="C:cytoskeleton"/>
    <property type="evidence" value="ECO:0007669"/>
    <property type="project" value="UniProtKB-ARBA"/>
</dbReference>
<keyword evidence="6" id="KW-1185">Reference proteome</keyword>
<dbReference type="OrthoDB" id="10264298at2759"/>
<dbReference type="EMBL" id="CAJNOC010000580">
    <property type="protein sequence ID" value="CAF0779248.1"/>
    <property type="molecule type" value="Genomic_DNA"/>
</dbReference>
<keyword evidence="1 2" id="KW-0175">Coiled coil</keyword>
<evidence type="ECO:0000256" key="1">
    <source>
        <dbReference type="ARBA" id="ARBA00023054"/>
    </source>
</evidence>
<feature type="coiled-coil region" evidence="2">
    <location>
        <begin position="33"/>
        <end position="134"/>
    </location>
</feature>
<organism evidence="5 6">
    <name type="scientific">Brachionus calyciflorus</name>
    <dbReference type="NCBI Taxonomy" id="104777"/>
    <lineage>
        <taxon>Eukaryota</taxon>
        <taxon>Metazoa</taxon>
        <taxon>Spiralia</taxon>
        <taxon>Gnathifera</taxon>
        <taxon>Rotifera</taxon>
        <taxon>Eurotatoria</taxon>
        <taxon>Monogononta</taxon>
        <taxon>Pseudotrocha</taxon>
        <taxon>Ploima</taxon>
        <taxon>Brachionidae</taxon>
        <taxon>Brachionus</taxon>
    </lineage>
</organism>
<reference evidence="5" key="1">
    <citation type="submission" date="2021-02" db="EMBL/GenBank/DDBJ databases">
        <authorList>
            <person name="Nowell W R."/>
        </authorList>
    </citation>
    <scope>NUCLEOTIDE SEQUENCE</scope>
    <source>
        <strain evidence="5">Ploen Becks lab</strain>
    </source>
</reference>
<sequence>MDIKDYFRTMFENKLLVKMPEKEDDHLTPATKLMEKKREMNEVENALAAEKEEFQMKMESLAQRRMELEKKELQLKESVIKFDKFLKENDAKLQRAVKKAEDERELQKSKQKDIERLQIEIKLLSQLKDKLHKKVQKNHKFNRYLEQSVEALDEFQEIREIIDRYETLTTNYKDLLDIEKENQERVNSKRKELNEYLEKKNFEILSMNNDLAELQAKLDHCQNESHKAENEWNHIQTTAAGKTLLIGETRMAIRNLYHLVLSHYGKINEKLEDVDTDHQLKKVEEFVIDLTKITNELSREGIAYYSPGCYLHGFFDKVSHQKLLLKLKSYGIVDEIFEWIKSFLLGRKQRVVLGNTVSNWEPVTSGVPKGSVLDPILFVLYINDLLGSIQSVSLSCAADLKLCGKVKSKLERSHELQKDLDVLYEWSRVWSTELNLSKCKVMYICGNIVKNEYRIGSHTLKETTEERRLNFLNLQNLEERRVRGDLIQMYKLINGLKKVKLVNGINYARGLAVNLRRPNNKRLVREINRRSSSRYNFITNRIVNTWNNLAESTILKL</sequence>
<dbReference type="PANTHER" id="PTHR21683:SF2">
    <property type="entry name" value="COILED-COIL DOMAIN-CONTAINING PROTEIN 42 LIKE-2-LIKE"/>
    <property type="match status" value="1"/>
</dbReference>
<feature type="domain" description="DUF4200" evidence="4">
    <location>
        <begin position="33"/>
        <end position="150"/>
    </location>
</feature>
<feature type="domain" description="Reverse transcriptase" evidence="3">
    <location>
        <begin position="311"/>
        <end position="459"/>
    </location>
</feature>
<evidence type="ECO:0000313" key="5">
    <source>
        <dbReference type="EMBL" id="CAF0779248.1"/>
    </source>
</evidence>
<evidence type="ECO:0008006" key="7">
    <source>
        <dbReference type="Google" id="ProtNLM"/>
    </source>
</evidence>
<dbReference type="InterPro" id="IPR025252">
    <property type="entry name" value="DUF4200"/>
</dbReference>
<dbReference type="Pfam" id="PF13863">
    <property type="entry name" value="DUF4200"/>
    <property type="match status" value="1"/>
</dbReference>
<dbReference type="AlphaFoldDB" id="A0A813R942"/>
<protein>
    <recommendedName>
        <fullName evidence="7">DUF4200 domain-containing protein</fullName>
    </recommendedName>
</protein>